<dbReference type="Proteomes" id="UP000789366">
    <property type="component" value="Unassembled WGS sequence"/>
</dbReference>
<reference evidence="1" key="1">
    <citation type="submission" date="2021-06" db="EMBL/GenBank/DDBJ databases">
        <authorList>
            <person name="Kallberg Y."/>
            <person name="Tangrot J."/>
            <person name="Rosling A."/>
        </authorList>
    </citation>
    <scope>NUCLEOTIDE SEQUENCE</scope>
    <source>
        <strain evidence="1">28 12/20/2015</strain>
    </source>
</reference>
<protein>
    <submittedName>
        <fullName evidence="1">8238_t:CDS:1</fullName>
    </submittedName>
</protein>
<dbReference type="EMBL" id="CAJVPW010027987">
    <property type="protein sequence ID" value="CAG8717090.1"/>
    <property type="molecule type" value="Genomic_DNA"/>
</dbReference>
<organism evidence="1 2">
    <name type="scientific">Cetraspora pellucida</name>
    <dbReference type="NCBI Taxonomy" id="1433469"/>
    <lineage>
        <taxon>Eukaryota</taxon>
        <taxon>Fungi</taxon>
        <taxon>Fungi incertae sedis</taxon>
        <taxon>Mucoromycota</taxon>
        <taxon>Glomeromycotina</taxon>
        <taxon>Glomeromycetes</taxon>
        <taxon>Diversisporales</taxon>
        <taxon>Gigasporaceae</taxon>
        <taxon>Cetraspora</taxon>
    </lineage>
</organism>
<sequence>LQDCGTGKKKINITSFEIQNQLVKQGVNISARTIRQHLVEAGGYFAPMRVPSHYFSINKGCSSSKNIEKCFVLLSILKKCMYEAVFLVRGLIYKKGLLPSAQKFFDEGNKRWILQEDNDPKYRSIIAKK</sequence>
<proteinExistence type="predicted"/>
<evidence type="ECO:0000313" key="2">
    <source>
        <dbReference type="Proteomes" id="UP000789366"/>
    </source>
</evidence>
<feature type="non-terminal residue" evidence="1">
    <location>
        <position position="1"/>
    </location>
</feature>
<gene>
    <name evidence="1" type="ORF">SPELUC_LOCUS12187</name>
</gene>
<name>A0ACA9PQP3_9GLOM</name>
<comment type="caution">
    <text evidence="1">The sequence shown here is derived from an EMBL/GenBank/DDBJ whole genome shotgun (WGS) entry which is preliminary data.</text>
</comment>
<evidence type="ECO:0000313" key="1">
    <source>
        <dbReference type="EMBL" id="CAG8717090.1"/>
    </source>
</evidence>
<accession>A0ACA9PQP3</accession>
<keyword evidence="2" id="KW-1185">Reference proteome</keyword>